<evidence type="ECO:0000256" key="3">
    <source>
        <dbReference type="ARBA" id="ARBA00022840"/>
    </source>
</evidence>
<organism evidence="5 6">
    <name type="scientific">Rhizobium alvei</name>
    <dbReference type="NCBI Taxonomy" id="1132659"/>
    <lineage>
        <taxon>Bacteria</taxon>
        <taxon>Pseudomonadati</taxon>
        <taxon>Pseudomonadota</taxon>
        <taxon>Alphaproteobacteria</taxon>
        <taxon>Hyphomicrobiales</taxon>
        <taxon>Rhizobiaceae</taxon>
        <taxon>Rhizobium/Agrobacterium group</taxon>
        <taxon>Rhizobium</taxon>
    </lineage>
</organism>
<protein>
    <submittedName>
        <fullName evidence="5">Molecular chaperone HscC</fullName>
    </submittedName>
</protein>
<dbReference type="Proteomes" id="UP001174932">
    <property type="component" value="Unassembled WGS sequence"/>
</dbReference>
<dbReference type="SUPFAM" id="SSF100920">
    <property type="entry name" value="Heat shock protein 70kD (HSP70), peptide-binding domain"/>
    <property type="match status" value="1"/>
</dbReference>
<dbReference type="InterPro" id="IPR029047">
    <property type="entry name" value="HSP70_peptide-bd_sf"/>
</dbReference>
<dbReference type="PROSITE" id="PS00297">
    <property type="entry name" value="HSP70_1"/>
    <property type="match status" value="1"/>
</dbReference>
<keyword evidence="3 4" id="KW-0067">ATP-binding</keyword>
<evidence type="ECO:0000256" key="1">
    <source>
        <dbReference type="ARBA" id="ARBA00007381"/>
    </source>
</evidence>
<dbReference type="InterPro" id="IPR043129">
    <property type="entry name" value="ATPase_NBD"/>
</dbReference>
<reference evidence="5" key="1">
    <citation type="journal article" date="2015" name="Int. J. Syst. Evol. Microbiol.">
        <title>Rhizobium alvei sp. nov., isolated from a freshwater river.</title>
        <authorList>
            <person name="Sheu S.Y."/>
            <person name="Huang H.W."/>
            <person name="Young C.C."/>
            <person name="Chen W.M."/>
        </authorList>
    </citation>
    <scope>NUCLEOTIDE SEQUENCE</scope>
    <source>
        <strain evidence="5">TNR-22</strain>
    </source>
</reference>
<dbReference type="PANTHER" id="PTHR19375">
    <property type="entry name" value="HEAT SHOCK PROTEIN 70KDA"/>
    <property type="match status" value="1"/>
</dbReference>
<dbReference type="PROSITE" id="PS01036">
    <property type="entry name" value="HSP70_3"/>
    <property type="match status" value="1"/>
</dbReference>
<dbReference type="RefSeq" id="WP_304375432.1">
    <property type="nucleotide sequence ID" value="NZ_JAUOZU010000005.1"/>
</dbReference>
<evidence type="ECO:0000256" key="2">
    <source>
        <dbReference type="ARBA" id="ARBA00022741"/>
    </source>
</evidence>
<gene>
    <name evidence="5" type="ORF">Q4481_06140</name>
</gene>
<dbReference type="SUPFAM" id="SSF53067">
    <property type="entry name" value="Actin-like ATPase domain"/>
    <property type="match status" value="2"/>
</dbReference>
<dbReference type="InterPro" id="IPR013126">
    <property type="entry name" value="Hsp_70_fam"/>
</dbReference>
<accession>A0ABT8YIK5</accession>
<name>A0ABT8YIK5_9HYPH</name>
<reference evidence="5" key="2">
    <citation type="submission" date="2023-07" db="EMBL/GenBank/DDBJ databases">
        <authorList>
            <person name="Shen H."/>
        </authorList>
    </citation>
    <scope>NUCLEOTIDE SEQUENCE</scope>
    <source>
        <strain evidence="5">TNR-22</strain>
    </source>
</reference>
<evidence type="ECO:0000256" key="4">
    <source>
        <dbReference type="RuleBase" id="RU003322"/>
    </source>
</evidence>
<dbReference type="Gene3D" id="3.90.640.10">
    <property type="entry name" value="Actin, Chain A, domain 4"/>
    <property type="match status" value="1"/>
</dbReference>
<comment type="caution">
    <text evidence="5">The sequence shown here is derived from an EMBL/GenBank/DDBJ whole genome shotgun (WGS) entry which is preliminary data.</text>
</comment>
<evidence type="ECO:0000313" key="6">
    <source>
        <dbReference type="Proteomes" id="UP001174932"/>
    </source>
</evidence>
<keyword evidence="6" id="KW-1185">Reference proteome</keyword>
<comment type="similarity">
    <text evidence="1 4">Belongs to the heat shock protein 70 family.</text>
</comment>
<dbReference type="Gene3D" id="2.60.34.10">
    <property type="entry name" value="Substrate Binding Domain Of DNAk, Chain A, domain 1"/>
    <property type="match status" value="1"/>
</dbReference>
<dbReference type="PROSITE" id="PS00329">
    <property type="entry name" value="HSP70_2"/>
    <property type="match status" value="1"/>
</dbReference>
<sequence length="565" mass="62276">MALIGIDLGTTNSLIGVFQDGGPVLIPNAHGSLLTPSVVAVDKDGNVVVGAAAREMALTDPTAAVSSFKRWMGTEKTVEIGKKTFRAEELSALVLRSLMEDFRSQSSETIDEIVISCPAYFNDTQRKATFQAAHLAGLKVDRLINEPTAAILAYGLEVKDDGQFLVLDLGGGTFDVSIMHKFDGVFEIRASSGDNFLGGNDFSDRLGQIMARKAALSFEDLSRGDRVRILRAADKLKIELSMVDEAKFRFPLSGGEIEGHVSRSEFEAACEDLVRRLRHPMERALRDAAIDPSELDAIILVGGATRMPLVRQMVARLFGKFPFTNINPDEVVARGAVIQAALKARDAAVEDVLLTDICPFTLGVGSSRDRPDGQRERIVTPIIHRNAIVPISRSENFTTVSDDQTKVAFPIYQGENLRPEHNVMIGEIEVAVPKGPAGRETISVRFTYDINGALQVEAVVDSNQNRQTAVFANTSGLDEKELARRFEALAAIKLAPRDQQENRELISRAERLYAEALGDDRQVIADGLMRFHAELEDQKIRNLDAVRAEFRRFLDQFDTFVFRED</sequence>
<dbReference type="PRINTS" id="PR00301">
    <property type="entry name" value="HEATSHOCK70"/>
</dbReference>
<dbReference type="Pfam" id="PF00012">
    <property type="entry name" value="HSP70"/>
    <property type="match status" value="2"/>
</dbReference>
<dbReference type="Gene3D" id="3.30.420.40">
    <property type="match status" value="2"/>
</dbReference>
<dbReference type="InterPro" id="IPR018181">
    <property type="entry name" value="Heat_shock_70_CS"/>
</dbReference>
<keyword evidence="2 4" id="KW-0547">Nucleotide-binding</keyword>
<proteinExistence type="inferred from homology"/>
<dbReference type="EMBL" id="JAUOZU010000005">
    <property type="protein sequence ID" value="MDO6963527.1"/>
    <property type="molecule type" value="Genomic_DNA"/>
</dbReference>
<evidence type="ECO:0000313" key="5">
    <source>
        <dbReference type="EMBL" id="MDO6963527.1"/>
    </source>
</evidence>